<evidence type="ECO:0000313" key="1">
    <source>
        <dbReference type="EMBL" id="AEH51651.1"/>
    </source>
</evidence>
<gene>
    <name evidence="1" type="ORF">Theth_1599</name>
</gene>
<dbReference type="HOGENOM" id="CLU_3357944_0_0_0"/>
<dbReference type="AlphaFoldDB" id="F7YVJ6"/>
<protein>
    <submittedName>
        <fullName evidence="1">Uncharacterized protein</fullName>
    </submittedName>
</protein>
<accession>F7YVJ6</accession>
<proteinExistence type="predicted"/>
<keyword evidence="2" id="KW-1185">Reference proteome</keyword>
<name>F7YVJ6_9THEM</name>
<reference evidence="1 2" key="1">
    <citation type="submission" date="2010-11" db="EMBL/GenBank/DDBJ databases">
        <title>The complete genome of Thermotoga thermarum DSM 5069.</title>
        <authorList>
            <consortium name="US DOE Joint Genome Institute (JGI-PGF)"/>
            <person name="Lucas S."/>
            <person name="Copeland A."/>
            <person name="Lapidus A."/>
            <person name="Bruce D."/>
            <person name="Goodwin L."/>
            <person name="Pitluck S."/>
            <person name="Kyrpides N."/>
            <person name="Mavromatis K."/>
            <person name="Ivanova N."/>
            <person name="Zeytun A."/>
            <person name="Brettin T."/>
            <person name="Detter J.C."/>
            <person name="Tapia R."/>
            <person name="Han C."/>
            <person name="Land M."/>
            <person name="Hauser L."/>
            <person name="Markowitz V."/>
            <person name="Cheng J.-F."/>
            <person name="Hugenholtz P."/>
            <person name="Woyke T."/>
            <person name="Wu D."/>
            <person name="Spring S."/>
            <person name="Schroeder M."/>
            <person name="Brambilla E."/>
            <person name="Klenk H.-P."/>
            <person name="Eisen J.A."/>
        </authorList>
    </citation>
    <scope>NUCLEOTIDE SEQUENCE [LARGE SCALE GENOMIC DNA]</scope>
    <source>
        <strain evidence="1 2">DSM 5069</strain>
    </source>
</reference>
<dbReference type="Proteomes" id="UP000006804">
    <property type="component" value="Chromosome"/>
</dbReference>
<organism evidence="1 2">
    <name type="scientific">Pseudothermotoga thermarum DSM 5069</name>
    <dbReference type="NCBI Taxonomy" id="688269"/>
    <lineage>
        <taxon>Bacteria</taxon>
        <taxon>Thermotogati</taxon>
        <taxon>Thermotogota</taxon>
        <taxon>Thermotogae</taxon>
        <taxon>Thermotogales</taxon>
        <taxon>Thermotogaceae</taxon>
        <taxon>Pseudothermotoga</taxon>
    </lineage>
</organism>
<sequence length="36" mass="4068">MSRKVVTPLSLEETLTILRKEKSYLIETFGVSEIGV</sequence>
<dbReference type="KEGG" id="tta:Theth_1599"/>
<dbReference type="EMBL" id="CP002351">
    <property type="protein sequence ID" value="AEH51651.1"/>
    <property type="molecule type" value="Genomic_DNA"/>
</dbReference>
<evidence type="ECO:0000313" key="2">
    <source>
        <dbReference type="Proteomes" id="UP000006804"/>
    </source>
</evidence>